<proteinExistence type="inferred from homology"/>
<dbReference type="Gene3D" id="3.30.230.80">
    <property type="match status" value="1"/>
</dbReference>
<sequence length="441" mass="51933">MYGDEEAYKQLVQAGYSTIVIINISTAGGSREENQNDIHYELSADMQVRLILRLLSHFEYDFGSECNIVLNLGYKSYSQIHGSLGAGGGGVSQSSGGSRLSKLKLHIKRVLITEDLEDFLPRYMEFVRGVVDSDDLPLNVSREMLQESKTLKRIARKIVRKIIQMLLDLAAQSQKTFNETIKEHEKLKEEKQKKREQEEKEQNTEEYKLKKLQEEEERIKQQEEELKKQKDSEEKKKEEDSNKTEEELKKESEDSEEKKKKEKEKKKRDKKKKVDDKDDDEEADDEDDDFFDEKLLKVDTYRRFYRDFQIAIKVGVIEDKEHRKKLAQLLRFNSTFSEKHELSFDEYIEKMQPGQKEIYFISGDPAVTTIQNSPFLIPFKQKKIDVLFFADPMDEVVSGELGTYNGYRFRPITGQNDLDDENNQYILQNYQFQPKKYFLYE</sequence>
<keyword evidence="2" id="KW-0143">Chaperone</keyword>
<reference evidence="4 5" key="1">
    <citation type="submission" date="2019-03" db="EMBL/GenBank/DDBJ databases">
        <title>Single cell metagenomics reveals metabolic interactions within the superorganism composed of flagellate Streblomastix strix and complex community of Bacteroidetes bacteria on its surface.</title>
        <authorList>
            <person name="Treitli S.C."/>
            <person name="Kolisko M."/>
            <person name="Husnik F."/>
            <person name="Keeling P."/>
            <person name="Hampl V."/>
        </authorList>
    </citation>
    <scope>NUCLEOTIDE SEQUENCE [LARGE SCALE GENOMIC DNA]</scope>
    <source>
        <strain evidence="4">ST1C</strain>
    </source>
</reference>
<feature type="region of interest" description="Disordered" evidence="3">
    <location>
        <begin position="222"/>
        <end position="286"/>
    </location>
</feature>
<evidence type="ECO:0000256" key="2">
    <source>
        <dbReference type="ARBA" id="ARBA00023186"/>
    </source>
</evidence>
<dbReference type="InterPro" id="IPR020568">
    <property type="entry name" value="Ribosomal_Su5_D2-typ_SF"/>
</dbReference>
<feature type="compositionally biased region" description="Acidic residues" evidence="3">
    <location>
        <begin position="277"/>
        <end position="286"/>
    </location>
</feature>
<dbReference type="InterPro" id="IPR001404">
    <property type="entry name" value="Hsp90_fam"/>
</dbReference>
<comment type="similarity">
    <text evidence="1">Belongs to the heat shock protein 90 family.</text>
</comment>
<dbReference type="Pfam" id="PF00183">
    <property type="entry name" value="HSP90"/>
    <property type="match status" value="2"/>
</dbReference>
<dbReference type="AlphaFoldDB" id="A0A5J4UR48"/>
<dbReference type="GO" id="GO:0051082">
    <property type="term" value="F:unfolded protein binding"/>
    <property type="evidence" value="ECO:0007669"/>
    <property type="project" value="InterPro"/>
</dbReference>
<name>A0A5J4UR48_9EUKA</name>
<dbReference type="SUPFAM" id="SSF54211">
    <property type="entry name" value="Ribosomal protein S5 domain 2-like"/>
    <property type="match status" value="2"/>
</dbReference>
<feature type="compositionally biased region" description="Basic and acidic residues" evidence="3">
    <location>
        <begin position="222"/>
        <end position="259"/>
    </location>
</feature>
<comment type="caution">
    <text evidence="4">The sequence shown here is derived from an EMBL/GenBank/DDBJ whole genome shotgun (WGS) entry which is preliminary data.</text>
</comment>
<dbReference type="PANTHER" id="PTHR11528">
    <property type="entry name" value="HEAT SHOCK PROTEIN 90 FAMILY MEMBER"/>
    <property type="match status" value="1"/>
</dbReference>
<evidence type="ECO:0000313" key="5">
    <source>
        <dbReference type="Proteomes" id="UP000324800"/>
    </source>
</evidence>
<feature type="compositionally biased region" description="Basic residues" evidence="3">
    <location>
        <begin position="260"/>
        <end position="271"/>
    </location>
</feature>
<protein>
    <submittedName>
        <fullName evidence="4">Putative endoplasmin</fullName>
    </submittedName>
</protein>
<dbReference type="GO" id="GO:0016887">
    <property type="term" value="F:ATP hydrolysis activity"/>
    <property type="evidence" value="ECO:0007669"/>
    <property type="project" value="InterPro"/>
</dbReference>
<accession>A0A5J4UR48</accession>
<dbReference type="EMBL" id="SNRW01013412">
    <property type="protein sequence ID" value="KAA6372654.1"/>
    <property type="molecule type" value="Genomic_DNA"/>
</dbReference>
<gene>
    <name evidence="4" type="ORF">EZS28_031819</name>
</gene>
<feature type="region of interest" description="Disordered" evidence="3">
    <location>
        <begin position="187"/>
        <end position="207"/>
    </location>
</feature>
<dbReference type="OrthoDB" id="1658154at2759"/>
<organism evidence="4 5">
    <name type="scientific">Streblomastix strix</name>
    <dbReference type="NCBI Taxonomy" id="222440"/>
    <lineage>
        <taxon>Eukaryota</taxon>
        <taxon>Metamonada</taxon>
        <taxon>Preaxostyla</taxon>
        <taxon>Oxymonadida</taxon>
        <taxon>Streblomastigidae</taxon>
        <taxon>Streblomastix</taxon>
    </lineage>
</organism>
<evidence type="ECO:0000313" key="4">
    <source>
        <dbReference type="EMBL" id="KAA6372654.1"/>
    </source>
</evidence>
<dbReference type="GO" id="GO:0005524">
    <property type="term" value="F:ATP binding"/>
    <property type="evidence" value="ECO:0007669"/>
    <property type="project" value="InterPro"/>
</dbReference>
<evidence type="ECO:0000256" key="1">
    <source>
        <dbReference type="ARBA" id="ARBA00008239"/>
    </source>
</evidence>
<evidence type="ECO:0000256" key="3">
    <source>
        <dbReference type="SAM" id="MobiDB-lite"/>
    </source>
</evidence>
<dbReference type="Proteomes" id="UP000324800">
    <property type="component" value="Unassembled WGS sequence"/>
</dbReference>
<dbReference type="Gene3D" id="3.40.50.11260">
    <property type="match status" value="1"/>
</dbReference>
<dbReference type="GO" id="GO:0140662">
    <property type="term" value="F:ATP-dependent protein folding chaperone"/>
    <property type="evidence" value="ECO:0007669"/>
    <property type="project" value="InterPro"/>
</dbReference>